<comment type="caution">
    <text evidence="2">The sequence shown here is derived from an EMBL/GenBank/DDBJ whole genome shotgun (WGS) entry which is preliminary data.</text>
</comment>
<evidence type="ECO:0000259" key="1">
    <source>
        <dbReference type="Pfam" id="PF08818"/>
    </source>
</evidence>
<feature type="domain" description="YdhG-like" evidence="1">
    <location>
        <begin position="25"/>
        <end position="125"/>
    </location>
</feature>
<dbReference type="Proteomes" id="UP000578112">
    <property type="component" value="Unassembled WGS sequence"/>
</dbReference>
<sequence length="138" mass="14930">MSGPKTVRTGASVGDFLAAVPDPKRRADAQAVCALMAQATGVAPEMWGPAIVGFGTYHYRYASGQEGDWPPVGLSPRKSAMTIYISAGFEQEILDRLGPYRLGRSCLYLRRLADVDLDVLRELVADGFRKLDGKTLAP</sequence>
<dbReference type="EMBL" id="JACHNH010000001">
    <property type="protein sequence ID" value="MBB4762176.1"/>
    <property type="molecule type" value="Genomic_DNA"/>
</dbReference>
<evidence type="ECO:0000313" key="3">
    <source>
        <dbReference type="Proteomes" id="UP000578112"/>
    </source>
</evidence>
<keyword evidence="3" id="KW-1185">Reference proteome</keyword>
<organism evidence="2 3">
    <name type="scientific">Actinoplanes digitatis</name>
    <dbReference type="NCBI Taxonomy" id="1868"/>
    <lineage>
        <taxon>Bacteria</taxon>
        <taxon>Bacillati</taxon>
        <taxon>Actinomycetota</taxon>
        <taxon>Actinomycetes</taxon>
        <taxon>Micromonosporales</taxon>
        <taxon>Micromonosporaceae</taxon>
        <taxon>Actinoplanes</taxon>
    </lineage>
</organism>
<dbReference type="Pfam" id="PF08818">
    <property type="entry name" value="DUF1801"/>
    <property type="match status" value="1"/>
</dbReference>
<accession>A0A7W7HWW5</accession>
<dbReference type="InterPro" id="IPR014922">
    <property type="entry name" value="YdhG-like"/>
</dbReference>
<gene>
    <name evidence="2" type="ORF">BJ971_002732</name>
</gene>
<reference evidence="2 3" key="1">
    <citation type="submission" date="2020-08" db="EMBL/GenBank/DDBJ databases">
        <title>Sequencing the genomes of 1000 actinobacteria strains.</title>
        <authorList>
            <person name="Klenk H.-P."/>
        </authorList>
    </citation>
    <scope>NUCLEOTIDE SEQUENCE [LARGE SCALE GENOMIC DNA]</scope>
    <source>
        <strain evidence="2 3">DSM 43149</strain>
    </source>
</reference>
<dbReference type="SUPFAM" id="SSF159888">
    <property type="entry name" value="YdhG-like"/>
    <property type="match status" value="1"/>
</dbReference>
<name>A0A7W7HWW5_9ACTN</name>
<dbReference type="AlphaFoldDB" id="A0A7W7HWW5"/>
<proteinExistence type="predicted"/>
<dbReference type="RefSeq" id="WP_184993098.1">
    <property type="nucleotide sequence ID" value="NZ_JACHNH010000001.1"/>
</dbReference>
<protein>
    <recommendedName>
        <fullName evidence="1">YdhG-like domain-containing protein</fullName>
    </recommendedName>
</protein>
<evidence type="ECO:0000313" key="2">
    <source>
        <dbReference type="EMBL" id="MBB4762176.1"/>
    </source>
</evidence>